<keyword evidence="5" id="KW-0812">Transmembrane</keyword>
<dbReference type="InterPro" id="IPR012138">
    <property type="entry name" value="HAO"/>
</dbReference>
<dbReference type="GO" id="GO:0019331">
    <property type="term" value="P:anaerobic respiration, using ammonium as electron donor"/>
    <property type="evidence" value="ECO:0007669"/>
    <property type="project" value="UniProtKB-UniRule"/>
</dbReference>
<feature type="binding site" description="covalent" evidence="3">
    <location>
        <position position="265"/>
    </location>
    <ligand>
        <name>heme c</name>
        <dbReference type="ChEBI" id="CHEBI:61717"/>
        <label>1</label>
    </ligand>
</feature>
<feature type="binding site" description="covalent" evidence="3">
    <location>
        <position position="199"/>
    </location>
    <ligand>
        <name>heme c</name>
        <dbReference type="ChEBI" id="CHEBI:61717"/>
        <label>3</label>
    </ligand>
</feature>
<feature type="binding site" description="covalent" evidence="3">
    <location>
        <position position="395"/>
    </location>
    <ligand>
        <name>heme c</name>
        <dbReference type="ChEBI" id="CHEBI:61717"/>
        <label>1</label>
    </ligand>
</feature>
<protein>
    <recommendedName>
        <fullName evidence="2">Hydroxylamine oxidoreductase</fullName>
        <shortName evidence="2">HAO</shortName>
        <ecNumber evidence="2">1.7.2.6</ecNumber>
    </recommendedName>
</protein>
<dbReference type="InterPro" id="IPR051829">
    <property type="entry name" value="Multiheme_Cytochr_ET"/>
</dbReference>
<dbReference type="FunFam" id="1.10.780.10:FF:000001">
    <property type="entry name" value="Hydroxylamine oxidoreductase"/>
    <property type="match status" value="1"/>
</dbReference>
<feature type="binding site" description="covalent" evidence="3">
    <location>
        <position position="343"/>
    </location>
    <ligand>
        <name>heme c</name>
        <dbReference type="ChEBI" id="CHEBI:61717"/>
        <label>1</label>
    </ligand>
</feature>
<organism evidence="7 8">
    <name type="scientific">Candidatus Nitrosacidococcus tergens</name>
    <dbReference type="NCBI Taxonomy" id="553981"/>
    <lineage>
        <taxon>Bacteria</taxon>
        <taxon>Pseudomonadati</taxon>
        <taxon>Pseudomonadota</taxon>
        <taxon>Gammaproteobacteria</taxon>
        <taxon>Chromatiales</taxon>
        <taxon>Chromatiaceae</taxon>
        <taxon>Candidatus Nitrosacidococcus</taxon>
    </lineage>
</organism>
<comment type="subunit">
    <text evidence="2">Homotrimer.</text>
</comment>
<feature type="binding site" description="covalent" evidence="3">
    <location>
        <position position="275"/>
    </location>
    <ligand>
        <name>heme c</name>
        <dbReference type="ChEBI" id="CHEBI:61717"/>
        <label>1</label>
    </ligand>
</feature>
<keyword evidence="5" id="KW-1133">Transmembrane helix</keyword>
<keyword evidence="8" id="KW-1185">Reference proteome</keyword>
<proteinExistence type="predicted"/>
<dbReference type="RefSeq" id="WP_197743848.1">
    <property type="nucleotide sequence ID" value="NZ_LR778175.1"/>
</dbReference>
<dbReference type="AlphaFoldDB" id="A0A7G1QA21"/>
<dbReference type="Proteomes" id="UP000516072">
    <property type="component" value="Chromosome"/>
</dbReference>
<dbReference type="Gene3D" id="1.10.780.10">
    <property type="entry name" value="Hydroxylamine Oxidoreductase, Chain A, domain 1"/>
    <property type="match status" value="1"/>
</dbReference>
<gene>
    <name evidence="7" type="primary">hao</name>
    <name evidence="7" type="ORF">NSCAC_1127</name>
</gene>
<evidence type="ECO:0000256" key="5">
    <source>
        <dbReference type="SAM" id="Phobius"/>
    </source>
</evidence>
<feature type="binding site" description="axial binding residue" evidence="4">
    <location>
        <position position="184"/>
    </location>
    <ligand>
        <name>heme c</name>
        <dbReference type="ChEBI" id="CHEBI:61717"/>
        <label>1</label>
    </ligand>
    <ligandPart>
        <name>Fe</name>
        <dbReference type="ChEBI" id="CHEBI:18248"/>
    </ligandPart>
</feature>
<feature type="binding site" description="covalent" evidence="3">
    <location>
        <position position="346"/>
    </location>
    <ligand>
        <name>heme c</name>
        <dbReference type="ChEBI" id="CHEBI:61717"/>
        <label>1</label>
    </ligand>
</feature>
<feature type="binding site" description="covalent" evidence="3">
    <location>
        <position position="170"/>
    </location>
    <ligand>
        <name>heme c</name>
        <dbReference type="ChEBI" id="CHEBI:61717"/>
        <label>1</label>
    </ligand>
</feature>
<comment type="catalytic activity">
    <reaction evidence="2">
        <text>hydroxylamine + 4 Fe(III)-[cytochrome c] + H2O = 4 Fe(II)-[cytochrome c] + nitrite + 5 H(+)</text>
        <dbReference type="Rhea" id="RHEA:45032"/>
        <dbReference type="Rhea" id="RHEA-COMP:10350"/>
        <dbReference type="Rhea" id="RHEA-COMP:14399"/>
        <dbReference type="ChEBI" id="CHEBI:15377"/>
        <dbReference type="ChEBI" id="CHEBI:15378"/>
        <dbReference type="ChEBI" id="CHEBI:15429"/>
        <dbReference type="ChEBI" id="CHEBI:16301"/>
        <dbReference type="ChEBI" id="CHEBI:29033"/>
        <dbReference type="ChEBI" id="CHEBI:29034"/>
    </reaction>
</comment>
<comment type="function">
    <text evidence="2">Catalyzes the oxidation of hydroxylamine to nitrite. The electrons released in the reaction are partitioned to ammonium monooxygenase and to the respiratory chain. The immediate acceptor of electrons from HAO is cytochrome c-554.</text>
</comment>
<keyword evidence="2 3" id="KW-0349">Heme</keyword>
<evidence type="ECO:0000256" key="3">
    <source>
        <dbReference type="PIRSR" id="PIRSR000242-1"/>
    </source>
</evidence>
<feature type="binding site" description="axial binding residue" evidence="4">
    <location>
        <position position="174"/>
    </location>
    <ligand>
        <name>heme c</name>
        <dbReference type="ChEBI" id="CHEBI:61717"/>
        <label>2</label>
    </ligand>
    <ligandPart>
        <name>Fe</name>
        <dbReference type="ChEBI" id="CHEBI:18248"/>
    </ligandPart>
</feature>
<dbReference type="KEGG" id="ntg:NSCAC_1127"/>
<dbReference type="EC" id="1.7.2.6" evidence="2"/>
<dbReference type="InterPro" id="IPR036280">
    <property type="entry name" value="Multihaem_cyt_sf"/>
</dbReference>
<sequence length="582" mass="65892">MSKNIIKRLLQAVAAMIGMGLLFAGSANAEIPVELYKALGVEQGASPKTLYEAITKRYYDPKQGHGEGKYAEYWSPLPFMQYLDPDSYYRPPRAPAKVATREECIKCHKDETRGWVHSWKQSVHANLDEIRKLTKDDSRFYKKELIKKVETNLRSLGKLGEGEELKEVSCIDCHMGVGVQKGSHKEDLRLPDAAACGACHLTEFAEREAERDTLTWPDTDVHGKKMDPIWPPGRPSHALDYQANVELATWAAMEDREIADGCTMCHINQNRCDTCHTRHQFSSAEARKPEACAYCHNGADHNEFENYMMSKHGAVYETHGSEWDWEVPLERAISDNKQTAATCAFCHMEYKGKFAHNLVRKVRWAFNPQEGIANNLEHPWYKERRDDWVDTCRNCHSKKFAESYLTFSDNGTISGLKKQIEVKGIMEALYKDKLLPGQTTNRPAPAKPEKDGPGEFFQLFMAKDNNPTTVELAYSKLWEQDLLQNYKGLFHAFPGGFTYTWGWAPLIQHYTEIQTENTKLRDFAKLKSQVASLEATVGKLKTASLLELDSKVKQATVGGLGSGMVLVGLGLVAWRRKLKTEG</sequence>
<keyword evidence="5" id="KW-0472">Membrane</keyword>
<comment type="catalytic activity">
    <reaction evidence="2">
        <text>hydroxylamine + 3 Fe(III)-[cytochrome c] = nitric oxide + 3 Fe(II)-[cytochrome c] + 3 H(+)</text>
        <dbReference type="Rhea" id="RHEA:45036"/>
        <dbReference type="Rhea" id="RHEA-COMP:10350"/>
        <dbReference type="Rhea" id="RHEA-COMP:14399"/>
        <dbReference type="ChEBI" id="CHEBI:15378"/>
        <dbReference type="ChEBI" id="CHEBI:15429"/>
        <dbReference type="ChEBI" id="CHEBI:16480"/>
        <dbReference type="ChEBI" id="CHEBI:29033"/>
        <dbReference type="ChEBI" id="CHEBI:29034"/>
    </reaction>
</comment>
<feature type="binding site" description="axial binding residue" evidence="4">
    <location>
        <position position="276"/>
    </location>
    <ligand>
        <name>heme c</name>
        <dbReference type="ChEBI" id="CHEBI:61717"/>
        <label>5</label>
    </ligand>
    <ligandPart>
        <name>Fe</name>
        <dbReference type="ChEBI" id="CHEBI:18248"/>
    </ligandPart>
</feature>
<feature type="binding site" description="axial binding residue" evidence="4">
    <location>
        <position position="237"/>
    </location>
    <ligand>
        <name>heme c</name>
        <dbReference type="ChEBI" id="CHEBI:61717"/>
        <label>6</label>
    </ligand>
    <ligandPart>
        <name>Fe</name>
        <dbReference type="ChEBI" id="CHEBI:18248"/>
    </ligandPart>
</feature>
<dbReference type="GO" id="GO:0046872">
    <property type="term" value="F:metal ion binding"/>
    <property type="evidence" value="ECO:0007669"/>
    <property type="project" value="UniProtKB-UniRule"/>
</dbReference>
<dbReference type="EMBL" id="LR778175">
    <property type="protein sequence ID" value="CAB1276348.1"/>
    <property type="molecule type" value="Genomic_DNA"/>
</dbReference>
<feature type="signal peptide" evidence="6">
    <location>
        <begin position="1"/>
        <end position="29"/>
    </location>
</feature>
<feature type="binding site" description="axial binding residue" evidence="4">
    <location>
        <position position="124"/>
    </location>
    <ligand>
        <name>heme c</name>
        <dbReference type="ChEBI" id="CHEBI:61717"/>
        <label>3</label>
    </ligand>
    <ligandPart>
        <name>Fe</name>
        <dbReference type="ChEBI" id="CHEBI:18248"/>
    </ligandPart>
</feature>
<feature type="binding site" description="covalent" evidence="3">
    <location>
        <position position="107"/>
    </location>
    <ligand>
        <name>heme c</name>
        <dbReference type="ChEBI" id="CHEBI:61717"/>
        <label>1</label>
    </ligand>
</feature>
<feature type="binding site" description="axial binding residue" evidence="4">
    <location>
        <position position="396"/>
    </location>
    <ligand>
        <name>heme c</name>
        <dbReference type="ChEBI" id="CHEBI:61717"/>
        <label>8</label>
    </ligand>
    <ligandPart>
        <name>Fe</name>
        <dbReference type="ChEBI" id="CHEBI:18248"/>
    </ligandPart>
</feature>
<evidence type="ECO:0000313" key="8">
    <source>
        <dbReference type="Proteomes" id="UP000516072"/>
    </source>
</evidence>
<dbReference type="SUPFAM" id="SSF48695">
    <property type="entry name" value="Multiheme cytochromes"/>
    <property type="match status" value="1"/>
</dbReference>
<feature type="binding site" description="axial binding residue" evidence="4">
    <location>
        <position position="266"/>
    </location>
    <ligand>
        <name>heme c</name>
        <dbReference type="ChEBI" id="CHEBI:61717"/>
        <label>4</label>
    </ligand>
    <ligandPart>
        <name>Fe</name>
        <dbReference type="ChEBI" id="CHEBI:18248"/>
    </ligandPart>
</feature>
<keyword evidence="2 4" id="KW-0408">Iron</keyword>
<evidence type="ECO:0000256" key="4">
    <source>
        <dbReference type="PIRSR" id="PIRSR000242-2"/>
    </source>
</evidence>
<evidence type="ECO:0000256" key="6">
    <source>
        <dbReference type="SAM" id="SignalP"/>
    </source>
</evidence>
<feature type="binding site" description="axial binding residue" evidence="4">
    <location>
        <position position="356"/>
    </location>
    <ligand>
        <name>heme c</name>
        <dbReference type="ChEBI" id="CHEBI:61717"/>
        <label>5</label>
    </ligand>
    <ligandPart>
        <name>Fe</name>
        <dbReference type="ChEBI" id="CHEBI:18248"/>
    </ligandPart>
</feature>
<feature type="binding site" description="covalent" evidence="3">
    <location>
        <position position="292"/>
    </location>
    <ligand>
        <name>heme c</name>
        <dbReference type="ChEBI" id="CHEBI:61717"/>
        <label>1</label>
    </ligand>
</feature>
<feature type="binding site" description="axial binding residue" evidence="4">
    <location>
        <position position="200"/>
    </location>
    <ligand>
        <name>heme c</name>
        <dbReference type="ChEBI" id="CHEBI:61717"/>
        <label>3</label>
    </ligand>
    <ligandPart>
        <name>Fe</name>
        <dbReference type="ChEBI" id="CHEBI:18248"/>
    </ligandPart>
</feature>
<feature type="binding site" description="covalent" evidence="3">
    <location>
        <position position="272"/>
    </location>
    <ligand>
        <name>heme c</name>
        <dbReference type="ChEBI" id="CHEBI:61717"/>
        <label>1</label>
    </ligand>
</feature>
<dbReference type="GO" id="GO:0047991">
    <property type="term" value="F:hydroxylamine oxidase activity"/>
    <property type="evidence" value="ECO:0007669"/>
    <property type="project" value="UniProtKB-UniRule"/>
</dbReference>
<evidence type="ECO:0000256" key="2">
    <source>
        <dbReference type="PIRNR" id="PIRNR000242"/>
    </source>
</evidence>
<feature type="binding site" description="axial binding residue" evidence="4">
    <location>
        <position position="491"/>
    </location>
    <ligand>
        <name>heme c</name>
        <dbReference type="ChEBI" id="CHEBI:61717"/>
        <label>7</label>
    </ligand>
    <ligandPart>
        <name>Fe</name>
        <dbReference type="ChEBI" id="CHEBI:18248"/>
    </ligandPart>
</feature>
<feature type="binding site" description="axial binding residue" evidence="4">
    <location>
        <position position="279"/>
    </location>
    <ligand>
        <name>heme c</name>
        <dbReference type="ChEBI" id="CHEBI:61717"/>
        <label>2</label>
    </ligand>
    <ligandPart>
        <name>Fe</name>
        <dbReference type="ChEBI" id="CHEBI:18248"/>
    </ligandPart>
</feature>
<feature type="binding site" description="covalent" evidence="3">
    <location>
        <position position="262"/>
    </location>
    <ligand>
        <name>heme c</name>
        <dbReference type="ChEBI" id="CHEBI:61717"/>
        <label>1</label>
    </ligand>
</feature>
<feature type="binding site" description="axial binding residue" evidence="4">
    <location>
        <position position="296"/>
    </location>
    <ligand>
        <name>heme c</name>
        <dbReference type="ChEBI" id="CHEBI:61717"/>
        <label>6</label>
    </ligand>
    <ligandPart>
        <name>Fe</name>
        <dbReference type="ChEBI" id="CHEBI:18248"/>
    </ligandPart>
</feature>
<evidence type="ECO:0000313" key="7">
    <source>
        <dbReference type="EMBL" id="CAB1276348.1"/>
    </source>
</evidence>
<feature type="binding site" description="axial binding residue" evidence="4">
    <location>
        <position position="347"/>
    </location>
    <ligand>
        <name>heme c</name>
        <dbReference type="ChEBI" id="CHEBI:61717"/>
        <label>7</label>
    </ligand>
    <ligandPart>
        <name>Fe</name>
        <dbReference type="ChEBI" id="CHEBI:18248"/>
    </ligandPart>
</feature>
<accession>A0A7G1QA21</accession>
<feature type="binding site" description="covalent" evidence="3">
    <location>
        <position position="196"/>
    </location>
    <ligand>
        <name>heme c</name>
        <dbReference type="ChEBI" id="CHEBI:61717"/>
        <label>3</label>
    </ligand>
</feature>
<feature type="binding site" description="covalent" evidence="3">
    <location>
        <position position="392"/>
    </location>
    <ligand>
        <name>heme c</name>
        <dbReference type="ChEBI" id="CHEBI:61717"/>
        <label>1</label>
    </ligand>
</feature>
<comment type="cofactor">
    <cofactor evidence="2">
        <name>heme c</name>
        <dbReference type="ChEBI" id="CHEBI:61717"/>
    </cofactor>
    <text evidence="2">Binds 8 heme c groups per subunit. One of them, heme-4, is an atypical heme c (unusual heme c binding motif CXXXXCH) and is called P460. Catalysis takes place at heme-4/P460. The other c-type hemes mediate electron transfer to the external electron acceptor, which is a cytochrome c-type protein.</text>
</comment>
<feature type="chain" id="PRO_5028952012" description="Hydroxylamine oxidoreductase" evidence="6">
    <location>
        <begin position="30"/>
        <end position="582"/>
    </location>
</feature>
<feature type="transmembrane region" description="Helical" evidence="5">
    <location>
        <begin position="555"/>
        <end position="574"/>
    </location>
</feature>
<feature type="binding site" description="covalent" evidence="3">
    <location>
        <position position="295"/>
    </location>
    <ligand>
        <name>heme c</name>
        <dbReference type="ChEBI" id="CHEBI:61717"/>
        <label>1</label>
    </ligand>
</feature>
<feature type="binding site" description="covalent" evidence="3">
    <location>
        <position position="104"/>
    </location>
    <ligand>
        <name>heme c</name>
        <dbReference type="ChEBI" id="CHEBI:61717"/>
        <label>1</label>
    </ligand>
</feature>
<keyword evidence="2 4" id="KW-0479">Metal-binding</keyword>
<dbReference type="Pfam" id="PF13447">
    <property type="entry name" value="Multi-haem_cyto"/>
    <property type="match status" value="1"/>
</dbReference>
<dbReference type="PANTHER" id="PTHR35038">
    <property type="entry name" value="DISSIMILATORY SULFITE REDUCTASE SIRA"/>
    <property type="match status" value="1"/>
</dbReference>
<feature type="binding site" description="axial binding residue" evidence="4">
    <location>
        <position position="108"/>
    </location>
    <ligand>
        <name>heme c</name>
        <dbReference type="ChEBI" id="CHEBI:61717"/>
        <label>1</label>
    </ligand>
    <ligandPart>
        <name>Fe</name>
        <dbReference type="ChEBI" id="CHEBI:18248"/>
    </ligandPart>
</feature>
<dbReference type="PIRSF" id="PIRSF000242">
    <property type="entry name" value="HAO"/>
    <property type="match status" value="1"/>
</dbReference>
<name>A0A7G1QA21_9GAMM</name>
<keyword evidence="1 6" id="KW-0732">Signal</keyword>
<reference evidence="7 8" key="1">
    <citation type="submission" date="2020-03" db="EMBL/GenBank/DDBJ databases">
        <authorList>
            <person name="Picone N."/>
        </authorList>
    </citation>
    <scope>NUCLEOTIDE SEQUENCE [LARGE SCALE GENOMIC DNA]</scope>
    <source>
        <strain evidence="7">NSCAC1</strain>
    </source>
</reference>
<feature type="binding site" description="axial binding residue" evidence="4">
    <location>
        <position position="312"/>
    </location>
    <ligand>
        <name>heme c</name>
        <dbReference type="ChEBI" id="CHEBI:61717"/>
        <label>8</label>
    </ligand>
    <ligandPart>
        <name>Fe</name>
        <dbReference type="ChEBI" id="CHEBI:18248"/>
    </ligandPart>
</feature>
<keyword evidence="2 7" id="KW-0560">Oxidoreductase</keyword>
<dbReference type="PANTHER" id="PTHR35038:SF6">
    <property type="entry name" value="SURFACE LOCALIZED DECAHEME CYTOCHROME C LIPOPROTEIN"/>
    <property type="match status" value="1"/>
</dbReference>
<evidence type="ECO:0000256" key="1">
    <source>
        <dbReference type="ARBA" id="ARBA00022729"/>
    </source>
</evidence>
<dbReference type="Gene3D" id="1.20.850.10">
    <property type="entry name" value="Hydroxylamine Oxidoreductase, Chain A, domain 2"/>
    <property type="match status" value="1"/>
</dbReference>
<feature type="binding site" description="covalent" evidence="3">
    <location>
        <position position="173"/>
    </location>
    <ligand>
        <name>heme c</name>
        <dbReference type="ChEBI" id="CHEBI:61717"/>
        <label>1</label>
    </ligand>
</feature>